<evidence type="ECO:0000313" key="3">
    <source>
        <dbReference type="Proteomes" id="UP000079169"/>
    </source>
</evidence>
<dbReference type="PaxDb" id="121845-A0A1S3CZI0"/>
<dbReference type="Proteomes" id="UP000079169">
    <property type="component" value="Unplaced"/>
</dbReference>
<keyword evidence="3" id="KW-1185">Reference proteome</keyword>
<gene>
    <name evidence="4" type="primary">LOC103508171</name>
</gene>
<dbReference type="AlphaFoldDB" id="A0A1S3CZI0"/>
<dbReference type="GeneID" id="103508171"/>
<sequence>MKVYTGLCAFSLLCLLCSAVQFDDQPSSVADYDYGGPEGRHLHGGLLKKKKKLKKEFKRKKKVLANCLLNSKFKRSSEDAQQKAAWAEEKRQQMGLSDQQKAALNEVVLRRIKRDRPQGRFLIPIPFAIQYTNVQTGGGYGGGHGSSSSSSSSSGDDEDGDDGDDCSSSDERYSDRFVGPYHSNDVYRQLYKSFMRWVL</sequence>
<feature type="signal peptide" evidence="2">
    <location>
        <begin position="1"/>
        <end position="19"/>
    </location>
</feature>
<dbReference type="KEGG" id="dci:103508171"/>
<reference evidence="4" key="1">
    <citation type="submission" date="2025-08" db="UniProtKB">
        <authorList>
            <consortium name="RefSeq"/>
        </authorList>
    </citation>
    <scope>IDENTIFICATION</scope>
</reference>
<dbReference type="RefSeq" id="XP_008470924.1">
    <property type="nucleotide sequence ID" value="XM_008472702.2"/>
</dbReference>
<keyword evidence="2" id="KW-0732">Signal</keyword>
<feature type="compositionally biased region" description="Acidic residues" evidence="1">
    <location>
        <begin position="155"/>
        <end position="168"/>
    </location>
</feature>
<name>A0A1S3CZI0_DIACI</name>
<proteinExistence type="predicted"/>
<evidence type="ECO:0000313" key="4">
    <source>
        <dbReference type="RefSeq" id="XP_008470924.1"/>
    </source>
</evidence>
<protein>
    <submittedName>
        <fullName evidence="4">Uncharacterized protein LOC103508171</fullName>
    </submittedName>
</protein>
<evidence type="ECO:0000256" key="1">
    <source>
        <dbReference type="SAM" id="MobiDB-lite"/>
    </source>
</evidence>
<evidence type="ECO:0000256" key="2">
    <source>
        <dbReference type="SAM" id="SignalP"/>
    </source>
</evidence>
<feature type="region of interest" description="Disordered" evidence="1">
    <location>
        <begin position="139"/>
        <end position="180"/>
    </location>
</feature>
<organism evidence="3 4">
    <name type="scientific">Diaphorina citri</name>
    <name type="common">Asian citrus psyllid</name>
    <dbReference type="NCBI Taxonomy" id="121845"/>
    <lineage>
        <taxon>Eukaryota</taxon>
        <taxon>Metazoa</taxon>
        <taxon>Ecdysozoa</taxon>
        <taxon>Arthropoda</taxon>
        <taxon>Hexapoda</taxon>
        <taxon>Insecta</taxon>
        <taxon>Pterygota</taxon>
        <taxon>Neoptera</taxon>
        <taxon>Paraneoptera</taxon>
        <taxon>Hemiptera</taxon>
        <taxon>Sternorrhyncha</taxon>
        <taxon>Psylloidea</taxon>
        <taxon>Psyllidae</taxon>
        <taxon>Diaphorininae</taxon>
        <taxon>Diaphorina</taxon>
    </lineage>
</organism>
<feature type="chain" id="PRO_5010215427" evidence="2">
    <location>
        <begin position="20"/>
        <end position="199"/>
    </location>
</feature>
<accession>A0A1S3CZI0</accession>